<accession>A0A834HSI1</accession>
<dbReference type="EMBL" id="JAACXV010019332">
    <property type="protein sequence ID" value="KAF7263800.1"/>
    <property type="molecule type" value="Genomic_DNA"/>
</dbReference>
<comment type="caution">
    <text evidence="1">The sequence shown here is derived from an EMBL/GenBank/DDBJ whole genome shotgun (WGS) entry which is preliminary data.</text>
</comment>
<organism evidence="1 2">
    <name type="scientific">Rhynchophorus ferrugineus</name>
    <name type="common">Red palm weevil</name>
    <name type="synonym">Curculio ferrugineus</name>
    <dbReference type="NCBI Taxonomy" id="354439"/>
    <lineage>
        <taxon>Eukaryota</taxon>
        <taxon>Metazoa</taxon>
        <taxon>Ecdysozoa</taxon>
        <taxon>Arthropoda</taxon>
        <taxon>Hexapoda</taxon>
        <taxon>Insecta</taxon>
        <taxon>Pterygota</taxon>
        <taxon>Neoptera</taxon>
        <taxon>Endopterygota</taxon>
        <taxon>Coleoptera</taxon>
        <taxon>Polyphaga</taxon>
        <taxon>Cucujiformia</taxon>
        <taxon>Curculionidae</taxon>
        <taxon>Dryophthorinae</taxon>
        <taxon>Rhynchophorus</taxon>
    </lineage>
</organism>
<protein>
    <submittedName>
        <fullName evidence="1">Uncharacterized protein</fullName>
    </submittedName>
</protein>
<gene>
    <name evidence="1" type="ORF">GWI33_001115</name>
</gene>
<keyword evidence="2" id="KW-1185">Reference proteome</keyword>
<evidence type="ECO:0000313" key="2">
    <source>
        <dbReference type="Proteomes" id="UP000625711"/>
    </source>
</evidence>
<evidence type="ECO:0000313" key="1">
    <source>
        <dbReference type="EMBL" id="KAF7263800.1"/>
    </source>
</evidence>
<dbReference type="AlphaFoldDB" id="A0A834HSI1"/>
<name>A0A834HSI1_RHYFE</name>
<sequence>MLVVRSGAEKIQPPLRKHAGQLIVERGYEPRIAGCAEGQVAGPHRREDPRAGSRWRHLAVDVGVVEMIVGRLSIRGAAAPPTPTNDP</sequence>
<reference evidence="1" key="1">
    <citation type="submission" date="2020-08" db="EMBL/GenBank/DDBJ databases">
        <title>Genome sequencing and assembly of the red palm weevil Rhynchophorus ferrugineus.</title>
        <authorList>
            <person name="Dias G.B."/>
            <person name="Bergman C.M."/>
            <person name="Manee M."/>
        </authorList>
    </citation>
    <scope>NUCLEOTIDE SEQUENCE</scope>
    <source>
        <strain evidence="1">AA-2017</strain>
        <tissue evidence="1">Whole larva</tissue>
    </source>
</reference>
<proteinExistence type="predicted"/>
<dbReference type="Proteomes" id="UP000625711">
    <property type="component" value="Unassembled WGS sequence"/>
</dbReference>